<accession>A0A514A1J8</accession>
<organism evidence="1 2">
    <name type="scientific">Aeromonas phage LAh10</name>
    <dbReference type="NCBI Taxonomy" id="2591025"/>
    <lineage>
        <taxon>Viruses</taxon>
        <taxon>Duplodnaviria</taxon>
        <taxon>Heunggongvirae</taxon>
        <taxon>Uroviricota</taxon>
        <taxon>Caudoviricetes</taxon>
        <taxon>Chimalliviridae</taxon>
        <taxon>Ludhianavirus</taxon>
        <taxon>Ludhianavirus LAh10</taxon>
    </lineage>
</organism>
<dbReference type="Proteomes" id="UP000318420">
    <property type="component" value="Segment"/>
</dbReference>
<name>A0A514A1J8_9CAUD</name>
<keyword evidence="2" id="KW-1185">Reference proteome</keyword>
<reference evidence="1 2" key="1">
    <citation type="submission" date="2019-04" db="EMBL/GenBank/DDBJ databases">
        <title>Novel bacteriophages capable of disrupting biofilms from clinical strains of Aeromonas hydrophila with intrinsic antibiotic resistance.</title>
        <authorList>
            <person name="Kabwe M."/>
            <person name="Brown T.L."/>
            <person name="Speirs L."/>
            <person name="Ku H."/>
            <person name="Leach M."/>
            <person name="Chan H.T."/>
            <person name="Petrovski S."/>
            <person name="Lock P."/>
            <person name="Tucci J."/>
        </authorList>
    </citation>
    <scope>NUCLEOTIDE SEQUENCE [LARGE SCALE GENOMIC DNA]</scope>
</reference>
<dbReference type="EMBL" id="MK838116">
    <property type="protein sequence ID" value="QDH47147.1"/>
    <property type="molecule type" value="Genomic_DNA"/>
</dbReference>
<gene>
    <name evidence="1" type="ORF">LAh10_166</name>
</gene>
<proteinExistence type="predicted"/>
<protein>
    <submittedName>
        <fullName evidence="1">Uncharacterized protein</fullName>
    </submittedName>
</protein>
<evidence type="ECO:0000313" key="2">
    <source>
        <dbReference type="Proteomes" id="UP000318420"/>
    </source>
</evidence>
<sequence length="201" mass="22364">MKTIIAFVLFMFAVGVEAASYDIKEDPVFNLETAVNNDVSVKKISGKTHIKIQGVSAEGKHNQWEFICTPFKPELVIKNNSVNEDGQMTKEGTGFAIQFYMDEEEVGRPIGEWDNADIYVWDDGRQALDLALNRLLPIGQGWIVFTVYDIGMGNDRIPVSYSHKYPVGVAQDIVRKLVKADALVDCNSALIQTGATIKFTN</sequence>
<evidence type="ECO:0000313" key="1">
    <source>
        <dbReference type="EMBL" id="QDH47147.1"/>
    </source>
</evidence>